<dbReference type="PANTHER" id="PTHR46038">
    <property type="entry name" value="EXPRESSED PROTEIN-RELATED"/>
    <property type="match status" value="1"/>
</dbReference>
<name>A0A2P5CQB6_TREOI</name>
<proteinExistence type="predicted"/>
<feature type="domain" description="Nucleotide-diphospho-sugar transferase" evidence="1">
    <location>
        <begin position="38"/>
        <end position="107"/>
    </location>
</feature>
<dbReference type="STRING" id="63057.A0A2P5CQB6"/>
<dbReference type="Proteomes" id="UP000237000">
    <property type="component" value="Unassembled WGS sequence"/>
</dbReference>
<dbReference type="GO" id="GO:0016740">
    <property type="term" value="F:transferase activity"/>
    <property type="evidence" value="ECO:0007669"/>
    <property type="project" value="UniProtKB-KW"/>
</dbReference>
<dbReference type="PANTHER" id="PTHR46038:SF13">
    <property type="entry name" value="GLYCOSYLTRANSFERASE"/>
    <property type="match status" value="1"/>
</dbReference>
<comment type="caution">
    <text evidence="2">The sequence shown here is derived from an EMBL/GenBank/DDBJ whole genome shotgun (WGS) entry which is preliminary data.</text>
</comment>
<dbReference type="AlphaFoldDB" id="A0A2P5CQB6"/>
<evidence type="ECO:0000313" key="3">
    <source>
        <dbReference type="Proteomes" id="UP000237000"/>
    </source>
</evidence>
<dbReference type="InParanoid" id="A0A2P5CQB6"/>
<sequence length="110" mass="12960">MKDKTVILTTLNNAWAEPNSIFDIFIESFKVGNNTKGLLKHLVVICLDDRAYSRCLASYPHCYYLRTNEANFTKEAFYMSSNYLDMMWRRTEFLGTILQMGYNFIFTVRN</sequence>
<evidence type="ECO:0000313" key="2">
    <source>
        <dbReference type="EMBL" id="PON63259.1"/>
    </source>
</evidence>
<dbReference type="Pfam" id="PF03407">
    <property type="entry name" value="Nucleotid_trans"/>
    <property type="match status" value="1"/>
</dbReference>
<accession>A0A2P5CQB6</accession>
<gene>
    <name evidence="2" type="ORF">TorRG33x02_276740</name>
</gene>
<protein>
    <submittedName>
        <fullName evidence="2">Nucleotide-diphospho-sugar transferase</fullName>
    </submittedName>
</protein>
<dbReference type="InterPro" id="IPR005069">
    <property type="entry name" value="Nucl-diP-sugar_transferase"/>
</dbReference>
<dbReference type="OrthoDB" id="540503at2759"/>
<keyword evidence="3" id="KW-1185">Reference proteome</keyword>
<dbReference type="EMBL" id="JXTC01000339">
    <property type="protein sequence ID" value="PON63259.1"/>
    <property type="molecule type" value="Genomic_DNA"/>
</dbReference>
<reference evidence="3" key="1">
    <citation type="submission" date="2016-06" db="EMBL/GenBank/DDBJ databases">
        <title>Parallel loss of symbiosis genes in relatives of nitrogen-fixing non-legume Parasponia.</title>
        <authorList>
            <person name="Van Velzen R."/>
            <person name="Holmer R."/>
            <person name="Bu F."/>
            <person name="Rutten L."/>
            <person name="Van Zeijl A."/>
            <person name="Liu W."/>
            <person name="Santuari L."/>
            <person name="Cao Q."/>
            <person name="Sharma T."/>
            <person name="Shen D."/>
            <person name="Roswanjaya Y."/>
            <person name="Wardhani T."/>
            <person name="Kalhor M.S."/>
            <person name="Jansen J."/>
            <person name="Van den Hoogen J."/>
            <person name="Gungor B."/>
            <person name="Hartog M."/>
            <person name="Hontelez J."/>
            <person name="Verver J."/>
            <person name="Yang W.-C."/>
            <person name="Schijlen E."/>
            <person name="Repin R."/>
            <person name="Schilthuizen M."/>
            <person name="Schranz E."/>
            <person name="Heidstra R."/>
            <person name="Miyata K."/>
            <person name="Fedorova E."/>
            <person name="Kohlen W."/>
            <person name="Bisseling T."/>
            <person name="Smit S."/>
            <person name="Geurts R."/>
        </authorList>
    </citation>
    <scope>NUCLEOTIDE SEQUENCE [LARGE SCALE GENOMIC DNA]</scope>
    <source>
        <strain evidence="3">cv. RG33-2</strain>
    </source>
</reference>
<dbReference type="InterPro" id="IPR044821">
    <property type="entry name" value="At1g28695/At4g15970-like"/>
</dbReference>
<keyword evidence="2" id="KW-0808">Transferase</keyword>
<organism evidence="2 3">
    <name type="scientific">Trema orientale</name>
    <name type="common">Charcoal tree</name>
    <name type="synonym">Celtis orientalis</name>
    <dbReference type="NCBI Taxonomy" id="63057"/>
    <lineage>
        <taxon>Eukaryota</taxon>
        <taxon>Viridiplantae</taxon>
        <taxon>Streptophyta</taxon>
        <taxon>Embryophyta</taxon>
        <taxon>Tracheophyta</taxon>
        <taxon>Spermatophyta</taxon>
        <taxon>Magnoliopsida</taxon>
        <taxon>eudicotyledons</taxon>
        <taxon>Gunneridae</taxon>
        <taxon>Pentapetalae</taxon>
        <taxon>rosids</taxon>
        <taxon>fabids</taxon>
        <taxon>Rosales</taxon>
        <taxon>Cannabaceae</taxon>
        <taxon>Trema</taxon>
    </lineage>
</organism>
<evidence type="ECO:0000259" key="1">
    <source>
        <dbReference type="Pfam" id="PF03407"/>
    </source>
</evidence>